<dbReference type="AlphaFoldDB" id="A0A371RIJ6"/>
<dbReference type="SUPFAM" id="SSF51556">
    <property type="entry name" value="Metallo-dependent hydrolases"/>
    <property type="match status" value="1"/>
</dbReference>
<dbReference type="OrthoDB" id="9804920at2"/>
<dbReference type="RefSeq" id="WP_116391906.1">
    <property type="nucleotide sequence ID" value="NZ_QUQO01000001.1"/>
</dbReference>
<dbReference type="GO" id="GO:0070573">
    <property type="term" value="F:metallodipeptidase activity"/>
    <property type="evidence" value="ECO:0007669"/>
    <property type="project" value="InterPro"/>
</dbReference>
<protein>
    <submittedName>
        <fullName evidence="2">Membrane dipeptidase</fullName>
    </submittedName>
</protein>
<feature type="signal peptide" evidence="1">
    <location>
        <begin position="1"/>
        <end position="21"/>
    </location>
</feature>
<name>A0A371RIJ6_9PROT</name>
<feature type="chain" id="PRO_5016639142" evidence="1">
    <location>
        <begin position="22"/>
        <end position="402"/>
    </location>
</feature>
<dbReference type="Proteomes" id="UP000264589">
    <property type="component" value="Unassembled WGS sequence"/>
</dbReference>
<dbReference type="Gene3D" id="3.20.20.140">
    <property type="entry name" value="Metal-dependent hydrolases"/>
    <property type="match status" value="1"/>
</dbReference>
<dbReference type="PANTHER" id="PTHR10443">
    <property type="entry name" value="MICROSOMAL DIPEPTIDASE"/>
    <property type="match status" value="1"/>
</dbReference>
<reference evidence="2 3" key="1">
    <citation type="submission" date="2018-08" db="EMBL/GenBank/DDBJ databases">
        <title>Parvularcula sp. SM1705, isolated from surface water of the South Sea China.</title>
        <authorList>
            <person name="Sun L."/>
        </authorList>
    </citation>
    <scope>NUCLEOTIDE SEQUENCE [LARGE SCALE GENOMIC DNA]</scope>
    <source>
        <strain evidence="2 3">SM1705</strain>
    </source>
</reference>
<dbReference type="InParanoid" id="A0A371RIJ6"/>
<dbReference type="GO" id="GO:0006508">
    <property type="term" value="P:proteolysis"/>
    <property type="evidence" value="ECO:0007669"/>
    <property type="project" value="InterPro"/>
</dbReference>
<dbReference type="EMBL" id="QUQO01000001">
    <property type="protein sequence ID" value="RFB05274.1"/>
    <property type="molecule type" value="Genomic_DNA"/>
</dbReference>
<keyword evidence="1" id="KW-0732">Signal</keyword>
<organism evidence="2 3">
    <name type="scientific">Parvularcula marina</name>
    <dbReference type="NCBI Taxonomy" id="2292771"/>
    <lineage>
        <taxon>Bacteria</taxon>
        <taxon>Pseudomonadati</taxon>
        <taxon>Pseudomonadota</taxon>
        <taxon>Alphaproteobacteria</taxon>
        <taxon>Parvularculales</taxon>
        <taxon>Parvularculaceae</taxon>
        <taxon>Parvularcula</taxon>
    </lineage>
</organism>
<dbReference type="Pfam" id="PF01244">
    <property type="entry name" value="Peptidase_M19"/>
    <property type="match status" value="1"/>
</dbReference>
<dbReference type="CDD" id="cd01301">
    <property type="entry name" value="rDP_like"/>
    <property type="match status" value="1"/>
</dbReference>
<keyword evidence="3" id="KW-1185">Reference proteome</keyword>
<proteinExistence type="predicted"/>
<gene>
    <name evidence="2" type="ORF">DX908_08395</name>
</gene>
<sequence length="402" mass="43600">MSRLLSASLAVIAALTAPALADPANPSEKAIRLAKETIILDGHVDIPYRLQNQPESIAVRTEAGDFDYVRAMEGGLNAPFMSIYVASSFQSTPGAAPEQADALIDLVEGIAEADPDKFEVAYSVSDVKRITSAGKIALPMGMENGAPIETDLAKLDHFYERGIRYITLTHGQPNAIADSSYDINRPNEGLSDFGVEVVRKMNDLGIMVDISHVSDDAFWDVMALTDVPVIASHSSARRFTEGFERNMSDDMIKRLGEENGVIMINYGSSFLTNDYQEWTSRLRAASASWLKAEGIDEPTDEQREAFQAGYMAASPKPYATVEHVLDHIDHVVDIAGIDSVGLGSDFDGVGDSLPVNLKDASMMPRLVQGLIDRGYSDEDIKKILSGNALRVWNAVEAAAKKG</sequence>
<dbReference type="InterPro" id="IPR008257">
    <property type="entry name" value="Pept_M19"/>
</dbReference>
<accession>A0A371RIJ6</accession>
<comment type="caution">
    <text evidence="2">The sequence shown here is derived from an EMBL/GenBank/DDBJ whole genome shotgun (WGS) entry which is preliminary data.</text>
</comment>
<evidence type="ECO:0000313" key="3">
    <source>
        <dbReference type="Proteomes" id="UP000264589"/>
    </source>
</evidence>
<dbReference type="InterPro" id="IPR032466">
    <property type="entry name" value="Metal_Hydrolase"/>
</dbReference>
<evidence type="ECO:0000313" key="2">
    <source>
        <dbReference type="EMBL" id="RFB05274.1"/>
    </source>
</evidence>
<dbReference type="PROSITE" id="PS51365">
    <property type="entry name" value="RENAL_DIPEPTIDASE_2"/>
    <property type="match status" value="1"/>
</dbReference>
<evidence type="ECO:0000256" key="1">
    <source>
        <dbReference type="SAM" id="SignalP"/>
    </source>
</evidence>
<dbReference type="PANTHER" id="PTHR10443:SF12">
    <property type="entry name" value="DIPEPTIDASE"/>
    <property type="match status" value="1"/>
</dbReference>